<reference evidence="6 7" key="1">
    <citation type="submission" date="2011-10" db="EMBL/GenBank/DDBJ databases">
        <authorList>
            <person name="Genoscope - CEA"/>
        </authorList>
    </citation>
    <scope>NUCLEOTIDE SEQUENCE [LARGE SCALE GENOMIC DNA]</scope>
    <source>
        <strain evidence="6 7">RCC 1105</strain>
    </source>
</reference>
<evidence type="ECO:0000256" key="1">
    <source>
        <dbReference type="ARBA" id="ARBA00022723"/>
    </source>
</evidence>
<keyword evidence="4" id="KW-0539">Nucleus</keyword>
<dbReference type="eggNOG" id="KOG4727">
    <property type="taxonomic scope" value="Eukaryota"/>
</dbReference>
<protein>
    <submittedName>
        <fullName evidence="6">Uncharacterized protein</fullName>
    </submittedName>
</protein>
<dbReference type="GO" id="GO:0008270">
    <property type="term" value="F:zinc ion binding"/>
    <property type="evidence" value="ECO:0007669"/>
    <property type="project" value="UniProtKB-KW"/>
</dbReference>
<dbReference type="PANTHER" id="PTHR45986:SF1">
    <property type="entry name" value="ZINC FINGER MATRIN-TYPE PROTEIN 2"/>
    <property type="match status" value="1"/>
</dbReference>
<evidence type="ECO:0000256" key="5">
    <source>
        <dbReference type="SAM" id="MobiDB-lite"/>
    </source>
</evidence>
<keyword evidence="7" id="KW-1185">Reference proteome</keyword>
<feature type="region of interest" description="Disordered" evidence="5">
    <location>
        <begin position="167"/>
        <end position="201"/>
    </location>
</feature>
<dbReference type="PANTHER" id="PTHR45986">
    <property type="entry name" value="ZINC FINGER MATRIN-TYPE PROTEIN 2"/>
    <property type="match status" value="1"/>
</dbReference>
<dbReference type="GO" id="GO:0000398">
    <property type="term" value="P:mRNA splicing, via spliceosome"/>
    <property type="evidence" value="ECO:0007669"/>
    <property type="project" value="InterPro"/>
</dbReference>
<gene>
    <name evidence="6" type="ORF">Bathy06g04790</name>
</gene>
<evidence type="ECO:0000256" key="3">
    <source>
        <dbReference type="ARBA" id="ARBA00022833"/>
    </source>
</evidence>
<evidence type="ECO:0000256" key="2">
    <source>
        <dbReference type="ARBA" id="ARBA00022771"/>
    </source>
</evidence>
<evidence type="ECO:0000313" key="6">
    <source>
        <dbReference type="EMBL" id="CCO16943.1"/>
    </source>
</evidence>
<keyword evidence="2" id="KW-0863">Zinc-finger</keyword>
<dbReference type="EMBL" id="FO082273">
    <property type="protein sequence ID" value="CCO16943.1"/>
    <property type="molecule type" value="Genomic_DNA"/>
</dbReference>
<dbReference type="GO" id="GO:0005681">
    <property type="term" value="C:spliceosomal complex"/>
    <property type="evidence" value="ECO:0007669"/>
    <property type="project" value="InterPro"/>
</dbReference>
<dbReference type="Proteomes" id="UP000198341">
    <property type="component" value="Chromosome 6"/>
</dbReference>
<sequence>MSPPTTAAAAGIDNTTRKKWDKSEYAAKALQRVEEEDKKKPKASDFGLVVKQPLTRENMIKRDFKKDLESKVGTVTLVNPNTGEGSGFRCKETGVILHDSLSYLDHINSKKTQRERGISIHAERSTVEQVRNRFAVHKKRKEIIKRGENPDEGIDTETDLVKRIEHATNKEREEAEAKRERKRLKKEAKKMGKTKEEVEKTVEEEEMMKAMGFSGFGGG</sequence>
<name>K8F5Y1_9CHLO</name>
<organism evidence="6 7">
    <name type="scientific">Bathycoccus prasinos</name>
    <dbReference type="NCBI Taxonomy" id="41875"/>
    <lineage>
        <taxon>Eukaryota</taxon>
        <taxon>Viridiplantae</taxon>
        <taxon>Chlorophyta</taxon>
        <taxon>Mamiellophyceae</taxon>
        <taxon>Mamiellales</taxon>
        <taxon>Bathycoccaceae</taxon>
        <taxon>Bathycoccus</taxon>
    </lineage>
</organism>
<feature type="compositionally biased region" description="Basic and acidic residues" evidence="5">
    <location>
        <begin position="189"/>
        <end position="201"/>
    </location>
</feature>
<evidence type="ECO:0000313" key="7">
    <source>
        <dbReference type="Proteomes" id="UP000198341"/>
    </source>
</evidence>
<feature type="compositionally biased region" description="Basic and acidic residues" evidence="5">
    <location>
        <begin position="167"/>
        <end position="179"/>
    </location>
</feature>
<accession>K8F5Y1</accession>
<keyword evidence="1" id="KW-0479">Metal-binding</keyword>
<dbReference type="STRING" id="41875.K8F5Y1"/>
<keyword evidence="3" id="KW-0862">Zinc</keyword>
<dbReference type="GeneID" id="19015460"/>
<evidence type="ECO:0000256" key="4">
    <source>
        <dbReference type="ARBA" id="ARBA00023242"/>
    </source>
</evidence>
<dbReference type="InterPro" id="IPR040107">
    <property type="entry name" value="Snu23"/>
</dbReference>
<dbReference type="RefSeq" id="XP_007512343.1">
    <property type="nucleotide sequence ID" value="XM_007512281.1"/>
</dbReference>
<dbReference type="GO" id="GO:0046540">
    <property type="term" value="C:U4/U6 x U5 tri-snRNP complex"/>
    <property type="evidence" value="ECO:0007669"/>
    <property type="project" value="TreeGrafter"/>
</dbReference>
<dbReference type="OrthoDB" id="30343at2759"/>
<dbReference type="KEGG" id="bpg:Bathy06g04790"/>
<proteinExistence type="predicted"/>
<dbReference type="AlphaFoldDB" id="K8F5Y1"/>